<protein>
    <recommendedName>
        <fullName evidence="4">Hydantoinase A/oxoprolinase domain-containing protein</fullName>
    </recommendedName>
</protein>
<feature type="domain" description="Hydantoinase A/oxoprolinase" evidence="1">
    <location>
        <begin position="214"/>
        <end position="446"/>
    </location>
</feature>
<dbReference type="GO" id="GO:0006749">
    <property type="term" value="P:glutathione metabolic process"/>
    <property type="evidence" value="ECO:0007669"/>
    <property type="project" value="TreeGrafter"/>
</dbReference>
<gene>
    <name evidence="3" type="ORF">METZ01_LOCUS105717</name>
</gene>
<feature type="domain" description="Hydantoinase/oxoprolinase N-terminal" evidence="2">
    <location>
        <begin position="4"/>
        <end position="193"/>
    </location>
</feature>
<feature type="non-terminal residue" evidence="3">
    <location>
        <position position="446"/>
    </location>
</feature>
<name>A0A381WLU8_9ZZZZ</name>
<proteinExistence type="predicted"/>
<dbReference type="EMBL" id="UINC01012053">
    <property type="protein sequence ID" value="SVA52863.1"/>
    <property type="molecule type" value="Genomic_DNA"/>
</dbReference>
<reference evidence="3" key="1">
    <citation type="submission" date="2018-05" db="EMBL/GenBank/DDBJ databases">
        <authorList>
            <person name="Lanie J.A."/>
            <person name="Ng W.-L."/>
            <person name="Kazmierczak K.M."/>
            <person name="Andrzejewski T.M."/>
            <person name="Davidsen T.M."/>
            <person name="Wayne K.J."/>
            <person name="Tettelin H."/>
            <person name="Glass J.I."/>
            <person name="Rusch D."/>
            <person name="Podicherti R."/>
            <person name="Tsui H.-C.T."/>
            <person name="Winkler M.E."/>
        </authorList>
    </citation>
    <scope>NUCLEOTIDE SEQUENCE</scope>
</reference>
<dbReference type="InterPro" id="IPR002821">
    <property type="entry name" value="Hydantoinase_A"/>
</dbReference>
<dbReference type="InterPro" id="IPR043129">
    <property type="entry name" value="ATPase_NBD"/>
</dbReference>
<evidence type="ECO:0000259" key="1">
    <source>
        <dbReference type="Pfam" id="PF01968"/>
    </source>
</evidence>
<dbReference type="Pfam" id="PF01968">
    <property type="entry name" value="Hydantoinase_A"/>
    <property type="match status" value="1"/>
</dbReference>
<sequence length="446" mass="48382">MFTVAVDIGGTFTDVFVLDEETERTFISKTATTPDDLLVGVMTGLDEAAAQMGLNIEKLLNATERFIHATTQSSNAIFAFTGARTAVLTTRGFGDTLTIMRATGRVAGLSVMERHHYRKTDKPRLLVDERDIFEVSERVDSKGRVVVPLDEEAVHQIVRLVHERGYEALAVAFLFSQKNPEHEKRVGTIVSEEAPELFLSLSYAVAPEIGEYERSATALFNAYVGKIIGRYLERLERTLIDSGLRQKLLIVQSNGGLVTPEQTIPVFTIESGPAVGVVGAANLARELGQRDVIATDIGGTTSKVAVIKDGKWNYKNEAVINQYQLRMPMVDVTSIGAGGGSIAWVDGRRLRVGPHSAAAYPGPACYGFGGVEPTITDTDLLLGYLDPERFLGGRMTLDPELAAEVVQSRVASLLFDGDLIAAAAGIRQIIDAQMADLIRKATLERG</sequence>
<dbReference type="InterPro" id="IPR045079">
    <property type="entry name" value="Oxoprolinase-like"/>
</dbReference>
<evidence type="ECO:0000259" key="2">
    <source>
        <dbReference type="Pfam" id="PF05378"/>
    </source>
</evidence>
<evidence type="ECO:0008006" key="4">
    <source>
        <dbReference type="Google" id="ProtNLM"/>
    </source>
</evidence>
<dbReference type="AlphaFoldDB" id="A0A381WLU8"/>
<dbReference type="PANTHER" id="PTHR11365">
    <property type="entry name" value="5-OXOPROLINASE RELATED"/>
    <property type="match status" value="1"/>
</dbReference>
<dbReference type="PANTHER" id="PTHR11365:SF23">
    <property type="entry name" value="HYPOTHETICAL 5-OXOPROLINASE (EUROFUNG)-RELATED"/>
    <property type="match status" value="1"/>
</dbReference>
<dbReference type="SUPFAM" id="SSF53067">
    <property type="entry name" value="Actin-like ATPase domain"/>
    <property type="match status" value="1"/>
</dbReference>
<dbReference type="Pfam" id="PF05378">
    <property type="entry name" value="Hydant_A_N"/>
    <property type="match status" value="1"/>
</dbReference>
<evidence type="ECO:0000313" key="3">
    <source>
        <dbReference type="EMBL" id="SVA52863.1"/>
    </source>
</evidence>
<organism evidence="3">
    <name type="scientific">marine metagenome</name>
    <dbReference type="NCBI Taxonomy" id="408172"/>
    <lineage>
        <taxon>unclassified sequences</taxon>
        <taxon>metagenomes</taxon>
        <taxon>ecological metagenomes</taxon>
    </lineage>
</organism>
<dbReference type="GO" id="GO:0017168">
    <property type="term" value="F:5-oxoprolinase (ATP-hydrolyzing) activity"/>
    <property type="evidence" value="ECO:0007669"/>
    <property type="project" value="TreeGrafter"/>
</dbReference>
<dbReference type="GO" id="GO:0005829">
    <property type="term" value="C:cytosol"/>
    <property type="evidence" value="ECO:0007669"/>
    <property type="project" value="TreeGrafter"/>
</dbReference>
<accession>A0A381WLU8</accession>
<dbReference type="InterPro" id="IPR008040">
    <property type="entry name" value="Hydant_A_N"/>
</dbReference>